<dbReference type="Proteomes" id="UP000314294">
    <property type="component" value="Unassembled WGS sequence"/>
</dbReference>
<proteinExistence type="predicted"/>
<reference evidence="2 3" key="1">
    <citation type="submission" date="2019-03" db="EMBL/GenBank/DDBJ databases">
        <title>First draft genome of Liparis tanakae, snailfish: a comprehensive survey of snailfish specific genes.</title>
        <authorList>
            <person name="Kim W."/>
            <person name="Song I."/>
            <person name="Jeong J.-H."/>
            <person name="Kim D."/>
            <person name="Kim S."/>
            <person name="Ryu S."/>
            <person name="Song J.Y."/>
            <person name="Lee S.K."/>
        </authorList>
    </citation>
    <scope>NUCLEOTIDE SEQUENCE [LARGE SCALE GENOMIC DNA]</scope>
    <source>
        <tissue evidence="2">Muscle</tissue>
    </source>
</reference>
<gene>
    <name evidence="2" type="ORF">EYF80_015875</name>
</gene>
<dbReference type="EMBL" id="SRLO01000120">
    <property type="protein sequence ID" value="TNN73858.1"/>
    <property type="molecule type" value="Genomic_DNA"/>
</dbReference>
<protein>
    <submittedName>
        <fullName evidence="2">Uncharacterized protein</fullName>
    </submittedName>
</protein>
<comment type="caution">
    <text evidence="2">The sequence shown here is derived from an EMBL/GenBank/DDBJ whole genome shotgun (WGS) entry which is preliminary data.</text>
</comment>
<dbReference type="OrthoDB" id="5951731at2759"/>
<evidence type="ECO:0000313" key="3">
    <source>
        <dbReference type="Proteomes" id="UP000314294"/>
    </source>
</evidence>
<organism evidence="2 3">
    <name type="scientific">Liparis tanakae</name>
    <name type="common">Tanaka's snailfish</name>
    <dbReference type="NCBI Taxonomy" id="230148"/>
    <lineage>
        <taxon>Eukaryota</taxon>
        <taxon>Metazoa</taxon>
        <taxon>Chordata</taxon>
        <taxon>Craniata</taxon>
        <taxon>Vertebrata</taxon>
        <taxon>Euteleostomi</taxon>
        <taxon>Actinopterygii</taxon>
        <taxon>Neopterygii</taxon>
        <taxon>Teleostei</taxon>
        <taxon>Neoteleostei</taxon>
        <taxon>Acanthomorphata</taxon>
        <taxon>Eupercaria</taxon>
        <taxon>Perciformes</taxon>
        <taxon>Cottioidei</taxon>
        <taxon>Cottales</taxon>
        <taxon>Liparidae</taxon>
        <taxon>Liparis</taxon>
    </lineage>
</organism>
<keyword evidence="3" id="KW-1185">Reference proteome</keyword>
<name>A0A4Z2I7D1_9TELE</name>
<dbReference type="AlphaFoldDB" id="A0A4Z2I7D1"/>
<evidence type="ECO:0000256" key="1">
    <source>
        <dbReference type="SAM" id="MobiDB-lite"/>
    </source>
</evidence>
<feature type="region of interest" description="Disordered" evidence="1">
    <location>
        <begin position="78"/>
        <end position="102"/>
    </location>
</feature>
<evidence type="ECO:0000313" key="2">
    <source>
        <dbReference type="EMBL" id="TNN73858.1"/>
    </source>
</evidence>
<sequence length="102" mass="11603">MKLHPFEVLCVFSHGSPSSPSVRHRPTARQKHYGTTVPLQLVGRDWKPIGRLRPQYKWATHALPTGYNWGRGQVVCHPEQPGSGKEGGNAPSLLRWPWKQRM</sequence>
<accession>A0A4Z2I7D1</accession>